<feature type="region of interest" description="Disordered" evidence="1">
    <location>
        <begin position="1"/>
        <end position="23"/>
    </location>
</feature>
<comment type="caution">
    <text evidence="2">The sequence shown here is derived from an EMBL/GenBank/DDBJ whole genome shotgun (WGS) entry which is preliminary data.</text>
</comment>
<evidence type="ECO:0000313" key="3">
    <source>
        <dbReference type="Proteomes" id="UP001596035"/>
    </source>
</evidence>
<evidence type="ECO:0000256" key="1">
    <source>
        <dbReference type="SAM" id="MobiDB-lite"/>
    </source>
</evidence>
<reference evidence="3" key="1">
    <citation type="journal article" date="2019" name="Int. J. Syst. Evol. Microbiol.">
        <title>The Global Catalogue of Microorganisms (GCM) 10K type strain sequencing project: providing services to taxonomists for standard genome sequencing and annotation.</title>
        <authorList>
            <consortium name="The Broad Institute Genomics Platform"/>
            <consortium name="The Broad Institute Genome Sequencing Center for Infectious Disease"/>
            <person name="Wu L."/>
            <person name="Ma J."/>
        </authorList>
    </citation>
    <scope>NUCLEOTIDE SEQUENCE [LARGE SCALE GENOMIC DNA]</scope>
    <source>
        <strain evidence="3">CGMCC 4.7131</strain>
    </source>
</reference>
<gene>
    <name evidence="2" type="ORF">ACFPWV_33075</name>
</gene>
<accession>A0ABW0E0Z0</accession>
<dbReference type="Proteomes" id="UP001596035">
    <property type="component" value="Unassembled WGS sequence"/>
</dbReference>
<dbReference type="RefSeq" id="WP_344568572.1">
    <property type="nucleotide sequence ID" value="NZ_BAAATG010000058.1"/>
</dbReference>
<name>A0ABW0E0Z0_9ACTN</name>
<proteinExistence type="predicted"/>
<dbReference type="EMBL" id="JBHSKN010000032">
    <property type="protein sequence ID" value="MFC5244691.1"/>
    <property type="molecule type" value="Genomic_DNA"/>
</dbReference>
<organism evidence="2 3">
    <name type="scientific">Streptomyces atrovirens</name>
    <dbReference type="NCBI Taxonomy" id="285556"/>
    <lineage>
        <taxon>Bacteria</taxon>
        <taxon>Bacillati</taxon>
        <taxon>Actinomycetota</taxon>
        <taxon>Actinomycetes</taxon>
        <taxon>Kitasatosporales</taxon>
        <taxon>Streptomycetaceae</taxon>
        <taxon>Streptomyces</taxon>
    </lineage>
</organism>
<protein>
    <submittedName>
        <fullName evidence="2">Uncharacterized protein</fullName>
    </submittedName>
</protein>
<sequence>MTHGDSSPVRPFPGGGAGDVNSGREFLDRIVDHFWTAVGDATR</sequence>
<evidence type="ECO:0000313" key="2">
    <source>
        <dbReference type="EMBL" id="MFC5244691.1"/>
    </source>
</evidence>
<keyword evidence="3" id="KW-1185">Reference proteome</keyword>